<evidence type="ECO:0000313" key="2">
    <source>
        <dbReference type="Proteomes" id="UP001501845"/>
    </source>
</evidence>
<accession>A0ABP7YLY3</accession>
<organism evidence="1 2">
    <name type="scientific">Streptomyces tunisiensis</name>
    <dbReference type="NCBI Taxonomy" id="948699"/>
    <lineage>
        <taxon>Bacteria</taxon>
        <taxon>Bacillati</taxon>
        <taxon>Actinomycetota</taxon>
        <taxon>Actinomycetes</taxon>
        <taxon>Kitasatosporales</taxon>
        <taxon>Streptomycetaceae</taxon>
        <taxon>Streptomyces</taxon>
    </lineage>
</organism>
<reference evidence="2" key="1">
    <citation type="journal article" date="2019" name="Int. J. Syst. Evol. Microbiol.">
        <title>The Global Catalogue of Microorganisms (GCM) 10K type strain sequencing project: providing services to taxonomists for standard genome sequencing and annotation.</title>
        <authorList>
            <consortium name="The Broad Institute Genomics Platform"/>
            <consortium name="The Broad Institute Genome Sequencing Center for Infectious Disease"/>
            <person name="Wu L."/>
            <person name="Ma J."/>
        </authorList>
    </citation>
    <scope>NUCLEOTIDE SEQUENCE [LARGE SCALE GENOMIC DNA]</scope>
    <source>
        <strain evidence="2">JCM 17589</strain>
    </source>
</reference>
<name>A0ABP7YLY3_9ACTN</name>
<protein>
    <submittedName>
        <fullName evidence="1">Uncharacterized protein</fullName>
    </submittedName>
</protein>
<evidence type="ECO:0000313" key="1">
    <source>
        <dbReference type="EMBL" id="GAA4138070.1"/>
    </source>
</evidence>
<comment type="caution">
    <text evidence="1">The sequence shown here is derived from an EMBL/GenBank/DDBJ whole genome shotgun (WGS) entry which is preliminary data.</text>
</comment>
<dbReference type="EMBL" id="BAABBU010000016">
    <property type="protein sequence ID" value="GAA4138070.1"/>
    <property type="molecule type" value="Genomic_DNA"/>
</dbReference>
<sequence length="52" mass="5609">MAHEAGEALTCLKEQPLDRGLRLAGEFGESAHQSWFVPVLCDLDAVKCGTAH</sequence>
<proteinExistence type="predicted"/>
<dbReference type="Proteomes" id="UP001501845">
    <property type="component" value="Unassembled WGS sequence"/>
</dbReference>
<gene>
    <name evidence="1" type="ORF">GCM10022285_34690</name>
</gene>
<keyword evidence="2" id="KW-1185">Reference proteome</keyword>